<reference evidence="2" key="1">
    <citation type="journal article" date="2019" name="bioRxiv">
        <title>The Genome of the Zebra Mussel, Dreissena polymorpha: A Resource for Invasive Species Research.</title>
        <authorList>
            <person name="McCartney M.A."/>
            <person name="Auch B."/>
            <person name="Kono T."/>
            <person name="Mallez S."/>
            <person name="Zhang Y."/>
            <person name="Obille A."/>
            <person name="Becker A."/>
            <person name="Abrahante J.E."/>
            <person name="Garbe J."/>
            <person name="Badalamenti J.P."/>
            <person name="Herman A."/>
            <person name="Mangelson H."/>
            <person name="Liachko I."/>
            <person name="Sullivan S."/>
            <person name="Sone E.D."/>
            <person name="Koren S."/>
            <person name="Silverstein K.A.T."/>
            <person name="Beckman K.B."/>
            <person name="Gohl D.M."/>
        </authorList>
    </citation>
    <scope>NUCLEOTIDE SEQUENCE</scope>
    <source>
        <strain evidence="2">Duluth1</strain>
        <tissue evidence="2">Whole animal</tissue>
    </source>
</reference>
<evidence type="ECO:0000313" key="2">
    <source>
        <dbReference type="EMBL" id="KAH3780887.1"/>
    </source>
</evidence>
<dbReference type="EMBL" id="JAIWYP010000008">
    <property type="protein sequence ID" value="KAH3780887.1"/>
    <property type="molecule type" value="Genomic_DNA"/>
</dbReference>
<organism evidence="2 3">
    <name type="scientific">Dreissena polymorpha</name>
    <name type="common">Zebra mussel</name>
    <name type="synonym">Mytilus polymorpha</name>
    <dbReference type="NCBI Taxonomy" id="45954"/>
    <lineage>
        <taxon>Eukaryota</taxon>
        <taxon>Metazoa</taxon>
        <taxon>Spiralia</taxon>
        <taxon>Lophotrochozoa</taxon>
        <taxon>Mollusca</taxon>
        <taxon>Bivalvia</taxon>
        <taxon>Autobranchia</taxon>
        <taxon>Heteroconchia</taxon>
        <taxon>Euheterodonta</taxon>
        <taxon>Imparidentia</taxon>
        <taxon>Neoheterodontei</taxon>
        <taxon>Myida</taxon>
        <taxon>Dreissenoidea</taxon>
        <taxon>Dreissenidae</taxon>
        <taxon>Dreissena</taxon>
    </lineage>
</organism>
<protein>
    <submittedName>
        <fullName evidence="2">Uncharacterized protein</fullName>
    </submittedName>
</protein>
<accession>A0A9D4EMZ2</accession>
<proteinExistence type="predicted"/>
<dbReference type="AlphaFoldDB" id="A0A9D4EMZ2"/>
<dbReference type="Proteomes" id="UP000828390">
    <property type="component" value="Unassembled WGS sequence"/>
</dbReference>
<feature type="region of interest" description="Disordered" evidence="1">
    <location>
        <begin position="39"/>
        <end position="83"/>
    </location>
</feature>
<evidence type="ECO:0000313" key="3">
    <source>
        <dbReference type="Proteomes" id="UP000828390"/>
    </source>
</evidence>
<evidence type="ECO:0000256" key="1">
    <source>
        <dbReference type="SAM" id="MobiDB-lite"/>
    </source>
</evidence>
<reference evidence="2" key="2">
    <citation type="submission" date="2020-11" db="EMBL/GenBank/DDBJ databases">
        <authorList>
            <person name="McCartney M.A."/>
            <person name="Auch B."/>
            <person name="Kono T."/>
            <person name="Mallez S."/>
            <person name="Becker A."/>
            <person name="Gohl D.M."/>
            <person name="Silverstein K.A.T."/>
            <person name="Koren S."/>
            <person name="Bechman K.B."/>
            <person name="Herman A."/>
            <person name="Abrahante J.E."/>
            <person name="Garbe J."/>
        </authorList>
    </citation>
    <scope>NUCLEOTIDE SEQUENCE</scope>
    <source>
        <strain evidence="2">Duluth1</strain>
        <tissue evidence="2">Whole animal</tissue>
    </source>
</reference>
<keyword evidence="3" id="KW-1185">Reference proteome</keyword>
<sequence>MWMDMYSLCYVVAEPLSGAEEEEFVGCFTPVGQSWKAVSHLSSQGAEHPARAQAHPRRAGPSPPGPAYGPAQSPQPLKPPETSTIIHPLAARDNRSVKNLRLSNKVHAHMWLTNLFSACSLTKWQKHCHGYSN</sequence>
<gene>
    <name evidence="2" type="ORF">DPMN_158712</name>
</gene>
<comment type="caution">
    <text evidence="2">The sequence shown here is derived from an EMBL/GenBank/DDBJ whole genome shotgun (WGS) entry which is preliminary data.</text>
</comment>
<name>A0A9D4EMZ2_DREPO</name>